<organism evidence="1 2">
    <name type="scientific">Letharia lupina</name>
    <dbReference type="NCBI Taxonomy" id="560253"/>
    <lineage>
        <taxon>Eukaryota</taxon>
        <taxon>Fungi</taxon>
        <taxon>Dikarya</taxon>
        <taxon>Ascomycota</taxon>
        <taxon>Pezizomycotina</taxon>
        <taxon>Lecanoromycetes</taxon>
        <taxon>OSLEUM clade</taxon>
        <taxon>Lecanoromycetidae</taxon>
        <taxon>Lecanorales</taxon>
        <taxon>Lecanorineae</taxon>
        <taxon>Parmeliaceae</taxon>
        <taxon>Letharia</taxon>
    </lineage>
</organism>
<protein>
    <submittedName>
        <fullName evidence="1">Uncharacterized protein</fullName>
    </submittedName>
</protein>
<name>A0A8H6CHB6_9LECA</name>
<proteinExistence type="predicted"/>
<evidence type="ECO:0000313" key="1">
    <source>
        <dbReference type="EMBL" id="KAF6223575.1"/>
    </source>
</evidence>
<dbReference type="RefSeq" id="XP_037152792.1">
    <property type="nucleotide sequence ID" value="XM_037291357.1"/>
</dbReference>
<dbReference type="GeneID" id="59328837"/>
<dbReference type="EMBL" id="JACCJB010000010">
    <property type="protein sequence ID" value="KAF6223575.1"/>
    <property type="molecule type" value="Genomic_DNA"/>
</dbReference>
<dbReference type="Proteomes" id="UP000593566">
    <property type="component" value="Unassembled WGS sequence"/>
</dbReference>
<evidence type="ECO:0000313" key="2">
    <source>
        <dbReference type="Proteomes" id="UP000593566"/>
    </source>
</evidence>
<keyword evidence="2" id="KW-1185">Reference proteome</keyword>
<dbReference type="AlphaFoldDB" id="A0A8H6CHB6"/>
<sequence length="200" mass="22430">MFHHPPPRPIPKLKFRAIISLPNNQEQPQSLNNIAQLPPREKSLRTLDTPHDEIKAVAQRICQSLSMVNVENGKGILTFNLDGFGNVMLYYGDKTTHAHEVKAVAGTRELLSNVRSEMLLGCFAAAKELAAALLSREMKIAVDKIVESMMVGLNSKEFDIDSVGGWNLPPRETQQVYRREGSTGCYWLRIGDMRNENQSL</sequence>
<comment type="caution">
    <text evidence="1">The sequence shown here is derived from an EMBL/GenBank/DDBJ whole genome shotgun (WGS) entry which is preliminary data.</text>
</comment>
<reference evidence="1 2" key="1">
    <citation type="journal article" date="2020" name="Genomics">
        <title>Complete, high-quality genomes from long-read metagenomic sequencing of two wolf lichen thalli reveals enigmatic genome architecture.</title>
        <authorList>
            <person name="McKenzie S.K."/>
            <person name="Walston R.F."/>
            <person name="Allen J.L."/>
        </authorList>
    </citation>
    <scope>NUCLEOTIDE SEQUENCE [LARGE SCALE GENOMIC DNA]</scope>
    <source>
        <strain evidence="1">WasteWater1</strain>
    </source>
</reference>
<gene>
    <name evidence="1" type="ORF">HO133_000418</name>
</gene>
<accession>A0A8H6CHB6</accession>